<accession>A0AAV1W8N9</accession>
<organism evidence="1 2">
    <name type="scientific">Lupinus luteus</name>
    <name type="common">European yellow lupine</name>
    <dbReference type="NCBI Taxonomy" id="3873"/>
    <lineage>
        <taxon>Eukaryota</taxon>
        <taxon>Viridiplantae</taxon>
        <taxon>Streptophyta</taxon>
        <taxon>Embryophyta</taxon>
        <taxon>Tracheophyta</taxon>
        <taxon>Spermatophyta</taxon>
        <taxon>Magnoliopsida</taxon>
        <taxon>eudicotyledons</taxon>
        <taxon>Gunneridae</taxon>
        <taxon>Pentapetalae</taxon>
        <taxon>rosids</taxon>
        <taxon>fabids</taxon>
        <taxon>Fabales</taxon>
        <taxon>Fabaceae</taxon>
        <taxon>Papilionoideae</taxon>
        <taxon>50 kb inversion clade</taxon>
        <taxon>genistoids sensu lato</taxon>
        <taxon>core genistoids</taxon>
        <taxon>Genisteae</taxon>
        <taxon>Lupinus</taxon>
    </lineage>
</organism>
<proteinExistence type="predicted"/>
<dbReference type="Proteomes" id="UP001497480">
    <property type="component" value="Unassembled WGS sequence"/>
</dbReference>
<dbReference type="EMBL" id="CAXHTB010000004">
    <property type="protein sequence ID" value="CAL0305557.1"/>
    <property type="molecule type" value="Genomic_DNA"/>
</dbReference>
<name>A0AAV1W8N9_LUPLU</name>
<comment type="caution">
    <text evidence="1">The sequence shown here is derived from an EMBL/GenBank/DDBJ whole genome shotgun (WGS) entry which is preliminary data.</text>
</comment>
<reference evidence="1 2" key="1">
    <citation type="submission" date="2024-03" db="EMBL/GenBank/DDBJ databases">
        <authorList>
            <person name="Martinez-Hernandez J."/>
        </authorList>
    </citation>
    <scope>NUCLEOTIDE SEQUENCE [LARGE SCALE GENOMIC DNA]</scope>
</reference>
<evidence type="ECO:0000313" key="1">
    <source>
        <dbReference type="EMBL" id="CAL0305557.1"/>
    </source>
</evidence>
<gene>
    <name evidence="1" type="ORF">LLUT_LOCUS6617</name>
</gene>
<evidence type="ECO:0000313" key="2">
    <source>
        <dbReference type="Proteomes" id="UP001497480"/>
    </source>
</evidence>
<protein>
    <submittedName>
        <fullName evidence="1">Uncharacterized protein</fullName>
    </submittedName>
</protein>
<sequence>MYKIWEHNKRNTQQNTKVVVDPSTRLFGMIPNTPSSCFNLNHHLQLDHVAVGSPINRVSPSSSSNPFSIDGSPSPYSAQFINDHCSTKPWLDSESSRFDDDLKLSEYFARMNVTDANNNDSVPFFNGTGTTPLQHFCNAGVSVPKGCTFGSQIESYDWNTNQVCYHVMEHRKKQGSQFQSQNPSFISNPFLYDHFMGSHSHSQSQPFGMDVKKPFTFSQSQMMHPKIALNANANVPLPPSHCVPATHEMAMAKEAEYPQRFSQRRNGIDPVAYACDNSFIPQGRDMKHCIENGHNSMRCYKKSYGGEVYENSDNNTLAASDFSLRLLLNFYSLAEDTRGTEVD</sequence>
<keyword evidence="2" id="KW-1185">Reference proteome</keyword>
<dbReference type="AlphaFoldDB" id="A0AAV1W8N9"/>